<dbReference type="InterPro" id="IPR011042">
    <property type="entry name" value="6-blade_b-propeller_TolB-like"/>
</dbReference>
<organism evidence="1 2">
    <name type="scientific">Rotaria magnacalcarata</name>
    <dbReference type="NCBI Taxonomy" id="392030"/>
    <lineage>
        <taxon>Eukaryota</taxon>
        <taxon>Metazoa</taxon>
        <taxon>Spiralia</taxon>
        <taxon>Gnathifera</taxon>
        <taxon>Rotifera</taxon>
        <taxon>Eurotatoria</taxon>
        <taxon>Bdelloidea</taxon>
        <taxon>Philodinida</taxon>
        <taxon>Philodinidae</taxon>
        <taxon>Rotaria</taxon>
    </lineage>
</organism>
<dbReference type="Gene3D" id="2.120.10.30">
    <property type="entry name" value="TolB, C-terminal domain"/>
    <property type="match status" value="1"/>
</dbReference>
<accession>A0A8S3KBR7</accession>
<dbReference type="AlphaFoldDB" id="A0A8S3KBR7"/>
<reference evidence="1" key="1">
    <citation type="submission" date="2021-02" db="EMBL/GenBank/DDBJ databases">
        <authorList>
            <person name="Nowell W R."/>
        </authorList>
    </citation>
    <scope>NUCLEOTIDE SEQUENCE</scope>
</reference>
<evidence type="ECO:0000313" key="2">
    <source>
        <dbReference type="Proteomes" id="UP000676336"/>
    </source>
</evidence>
<gene>
    <name evidence="1" type="ORF">SMN809_LOCUS85723</name>
</gene>
<dbReference type="EMBL" id="CAJOBI010366488">
    <property type="protein sequence ID" value="CAF5228366.1"/>
    <property type="molecule type" value="Genomic_DNA"/>
</dbReference>
<evidence type="ECO:0008006" key="3">
    <source>
        <dbReference type="Google" id="ProtNLM"/>
    </source>
</evidence>
<dbReference type="SUPFAM" id="SSF101898">
    <property type="entry name" value="NHL repeat"/>
    <property type="match status" value="1"/>
</dbReference>
<protein>
    <recommendedName>
        <fullName evidence="3">NHL repeat containing protein</fullName>
    </recommendedName>
</protein>
<sequence>MIKFIFPFSGTSIGITVAGSTGSPGSTYSQLYNPYAIYVDSNRAMFILDTTNYRVLKWQFGDPRGFLVAGGNGAGAASNQITTSYAMFVDAQSNVYVSEYSNHRVTLWLSTNTSYGTI</sequence>
<proteinExistence type="predicted"/>
<name>A0A8S3KBR7_9BILA</name>
<evidence type="ECO:0000313" key="1">
    <source>
        <dbReference type="EMBL" id="CAF5228366.1"/>
    </source>
</evidence>
<feature type="non-terminal residue" evidence="1">
    <location>
        <position position="118"/>
    </location>
</feature>
<comment type="caution">
    <text evidence="1">The sequence shown here is derived from an EMBL/GenBank/DDBJ whole genome shotgun (WGS) entry which is preliminary data.</text>
</comment>
<dbReference type="Proteomes" id="UP000676336">
    <property type="component" value="Unassembled WGS sequence"/>
</dbReference>